<organism evidence="1 2">
    <name type="scientific">Soonwooa buanensis</name>
    <dbReference type="NCBI Taxonomy" id="619805"/>
    <lineage>
        <taxon>Bacteria</taxon>
        <taxon>Pseudomonadati</taxon>
        <taxon>Bacteroidota</taxon>
        <taxon>Flavobacteriia</taxon>
        <taxon>Flavobacteriales</taxon>
        <taxon>Weeksellaceae</taxon>
        <taxon>Chryseobacterium group</taxon>
        <taxon>Soonwooa</taxon>
    </lineage>
</organism>
<dbReference type="OrthoDB" id="5500241at2"/>
<dbReference type="EMBL" id="FUYZ01000002">
    <property type="protein sequence ID" value="SKB72910.1"/>
    <property type="molecule type" value="Genomic_DNA"/>
</dbReference>
<dbReference type="RefSeq" id="WP_079666124.1">
    <property type="nucleotide sequence ID" value="NZ_FUYZ01000002.1"/>
</dbReference>
<dbReference type="Gene3D" id="3.30.870.10">
    <property type="entry name" value="Endonuclease Chain A"/>
    <property type="match status" value="1"/>
</dbReference>
<dbReference type="Proteomes" id="UP000191112">
    <property type="component" value="Unassembled WGS sequence"/>
</dbReference>
<sequence length="285" mass="33049">MKVIPPYQISSEIIQIIHQSREYLILVSPYWEIGKWEVLKSELVKAKNRGVKIKAYARLESDNFKSWEQLEALGIKPLLVKNLHAKVYFNENRGLVTSMNLLLSSNLSSIEFGAIYDSIDELNELKSFVKSYLTPNVEKQLPTDDELYLSKEKFTSVLINILQQELQLNVTCRWDGGSFALNAGNQFFFNIDKVRNMFYIYGIISGLEHHNFNRFLVETKAFKHTTTFELEQNSISANMKKKLSTSHFDNLMVNEKVEVIDCAVNFVLQLLSFKQYCYDNRKSLS</sequence>
<accession>A0A1T5DMU6</accession>
<proteinExistence type="predicted"/>
<protein>
    <recommendedName>
        <fullName evidence="3">PLD-like domain-containing protein</fullName>
    </recommendedName>
</protein>
<dbReference type="AlphaFoldDB" id="A0A1T5DMU6"/>
<evidence type="ECO:0000313" key="1">
    <source>
        <dbReference type="EMBL" id="SKB72910.1"/>
    </source>
</evidence>
<dbReference type="SUPFAM" id="SSF56024">
    <property type="entry name" value="Phospholipase D/nuclease"/>
    <property type="match status" value="1"/>
</dbReference>
<evidence type="ECO:0000313" key="2">
    <source>
        <dbReference type="Proteomes" id="UP000191112"/>
    </source>
</evidence>
<reference evidence="1 2" key="1">
    <citation type="submission" date="2017-02" db="EMBL/GenBank/DDBJ databases">
        <authorList>
            <person name="Peterson S.W."/>
        </authorList>
    </citation>
    <scope>NUCLEOTIDE SEQUENCE [LARGE SCALE GENOMIC DNA]</scope>
    <source>
        <strain evidence="1 2">DSM 22323</strain>
    </source>
</reference>
<name>A0A1T5DMU6_9FLAO</name>
<gene>
    <name evidence="1" type="ORF">SAMN05660477_00854</name>
</gene>
<evidence type="ECO:0008006" key="3">
    <source>
        <dbReference type="Google" id="ProtNLM"/>
    </source>
</evidence>
<keyword evidence="2" id="KW-1185">Reference proteome</keyword>
<dbReference type="STRING" id="619805.SAMN05660477_00854"/>